<dbReference type="SUPFAM" id="SSF49879">
    <property type="entry name" value="SMAD/FHA domain"/>
    <property type="match status" value="1"/>
</dbReference>
<dbReference type="Proteomes" id="UP000256970">
    <property type="component" value="Unassembled WGS sequence"/>
</dbReference>
<dbReference type="InterPro" id="IPR013083">
    <property type="entry name" value="Znf_RING/FYVE/PHD"/>
</dbReference>
<dbReference type="Gene3D" id="3.30.40.10">
    <property type="entry name" value="Zinc/RING finger domain, C3HC4 (zinc finger)"/>
    <property type="match status" value="1"/>
</dbReference>
<dbReference type="PANTHER" id="PTHR23041">
    <property type="entry name" value="RING FINGER DOMAIN-CONTAINING"/>
    <property type="match status" value="1"/>
</dbReference>
<protein>
    <recommendedName>
        <fullName evidence="2">E3 ubiquitin-protein ligase CHFR</fullName>
    </recommendedName>
</protein>
<evidence type="ECO:0000313" key="10">
    <source>
        <dbReference type="EMBL" id="SZX60936.1"/>
    </source>
</evidence>
<dbReference type="PROSITE" id="PS00518">
    <property type="entry name" value="ZF_RING_1"/>
    <property type="match status" value="1"/>
</dbReference>
<keyword evidence="4 6" id="KW-0863">Zinc-finger</keyword>
<dbReference type="InterPro" id="IPR047134">
    <property type="entry name" value="RNF4"/>
</dbReference>
<evidence type="ECO:0000256" key="6">
    <source>
        <dbReference type="PROSITE-ProRule" id="PRU00175"/>
    </source>
</evidence>
<dbReference type="EMBL" id="FNXT01000115">
    <property type="protein sequence ID" value="SZX60936.1"/>
    <property type="molecule type" value="Genomic_DNA"/>
</dbReference>
<evidence type="ECO:0000259" key="9">
    <source>
        <dbReference type="PROSITE" id="PS50089"/>
    </source>
</evidence>
<evidence type="ECO:0000256" key="1">
    <source>
        <dbReference type="ARBA" id="ARBA00005797"/>
    </source>
</evidence>
<proteinExistence type="inferred from homology"/>
<dbReference type="PROSITE" id="PS50006">
    <property type="entry name" value="FHA_DOMAIN"/>
    <property type="match status" value="1"/>
</dbReference>
<evidence type="ECO:0000256" key="3">
    <source>
        <dbReference type="ARBA" id="ARBA00022723"/>
    </source>
</evidence>
<dbReference type="PROSITE" id="PS50089">
    <property type="entry name" value="ZF_RING_2"/>
    <property type="match status" value="1"/>
</dbReference>
<dbReference type="Pfam" id="PF00498">
    <property type="entry name" value="FHA"/>
    <property type="match status" value="1"/>
</dbReference>
<feature type="region of interest" description="Disordered" evidence="7">
    <location>
        <begin position="462"/>
        <end position="591"/>
    </location>
</feature>
<gene>
    <name evidence="10" type="ORF">BQ4739_LOCUS1476</name>
</gene>
<evidence type="ECO:0000256" key="2">
    <source>
        <dbReference type="ARBA" id="ARBA00017908"/>
    </source>
</evidence>
<feature type="compositionally biased region" description="Low complexity" evidence="7">
    <location>
        <begin position="469"/>
        <end position="478"/>
    </location>
</feature>
<sequence>MTIQDGPGANIEILSSTAVLGRAGLKADVGLPDHALLRGLISRQHALLQLQEGSSSMLVTDTSLNGTWAEAPGQKLQRLQPGVPTTVAAGSTLYFGGKDAVQDAQGKLTLNPYVYLYLGPCSGAQRQQQEGGVQQVQSRAASAAPAAAAAPAPWQQQQQQQQLPEQLQHLHHVSQQQQQQQQVQPIAVQEQQQQQQGLQLPASKRPRLLKLQPGSQPPELAHAHLLQQLLPDADENKSELHSSTAAASSHLQEQHHMRGQQQRSFGALAELDTNLPSPPRAAAAAAAAGGGAGDSLGRPGRFASSSSIDAAVKGVLIAAPAADAAAAANSLGAAKIHSKSGHTVAAPEAQATAAATNGKHSSSDLRQVSCSNLECAICKGLLAAAHLLSCGHWYCGACLAQWLELQQEPSCPSCRAVVRSAPVRVFGMDSMVAEAQLSQGSESQEHAARLQQWADIEQATRDHWEQRFQRQGSSSKGGSSRRGGRGAAAAQAAQQQQQQPRLPAGVVPLLSGQRGGAAAARSAGAAAQQQQQQQQQGRSAGPVHQPASTRRQTASGRRQQGAAAAAAGSGRSASGQRRTAAGQAPAASWQRAGQQQALRQLQQLRVEVPQNLRQMAIDGFAVAGGAAAGALGMR</sequence>
<feature type="region of interest" description="Disordered" evidence="7">
    <location>
        <begin position="235"/>
        <end position="294"/>
    </location>
</feature>
<dbReference type="Gene3D" id="2.60.200.20">
    <property type="match status" value="1"/>
</dbReference>
<dbReference type="InterPro" id="IPR008984">
    <property type="entry name" value="SMAD_FHA_dom_sf"/>
</dbReference>
<evidence type="ECO:0000256" key="4">
    <source>
        <dbReference type="ARBA" id="ARBA00022771"/>
    </source>
</evidence>
<feature type="domain" description="FHA" evidence="8">
    <location>
        <begin position="18"/>
        <end position="68"/>
    </location>
</feature>
<feature type="compositionally biased region" description="Low complexity" evidence="7">
    <location>
        <begin position="516"/>
        <end position="582"/>
    </location>
</feature>
<evidence type="ECO:0000256" key="5">
    <source>
        <dbReference type="ARBA" id="ARBA00022833"/>
    </source>
</evidence>
<feature type="region of interest" description="Disordered" evidence="7">
    <location>
        <begin position="129"/>
        <end position="178"/>
    </location>
</feature>
<comment type="similarity">
    <text evidence="1">Belongs to the CHFR family.</text>
</comment>
<evidence type="ECO:0000259" key="8">
    <source>
        <dbReference type="PROSITE" id="PS50006"/>
    </source>
</evidence>
<dbReference type="InterPro" id="IPR017907">
    <property type="entry name" value="Znf_RING_CS"/>
</dbReference>
<name>A0A383V9C5_TETOB</name>
<evidence type="ECO:0000256" key="7">
    <source>
        <dbReference type="SAM" id="MobiDB-lite"/>
    </source>
</evidence>
<keyword evidence="5" id="KW-0862">Zinc</keyword>
<dbReference type="Pfam" id="PF13920">
    <property type="entry name" value="zf-C3HC4_3"/>
    <property type="match status" value="1"/>
</dbReference>
<dbReference type="AlphaFoldDB" id="A0A383V9C5"/>
<evidence type="ECO:0000313" key="11">
    <source>
        <dbReference type="Proteomes" id="UP000256970"/>
    </source>
</evidence>
<feature type="domain" description="RING-type" evidence="9">
    <location>
        <begin position="375"/>
        <end position="415"/>
    </location>
</feature>
<keyword evidence="3" id="KW-0479">Metal-binding</keyword>
<dbReference type="PANTHER" id="PTHR23041:SF78">
    <property type="entry name" value="E3 UBIQUITIN-PROTEIN LIGASE RNF4"/>
    <property type="match status" value="1"/>
</dbReference>
<dbReference type="InterPro" id="IPR001841">
    <property type="entry name" value="Znf_RING"/>
</dbReference>
<accession>A0A383V9C5</accession>
<reference evidence="10 11" key="1">
    <citation type="submission" date="2016-10" db="EMBL/GenBank/DDBJ databases">
        <authorList>
            <person name="Cai Z."/>
        </authorList>
    </citation>
    <scope>NUCLEOTIDE SEQUENCE [LARGE SCALE GENOMIC DNA]</scope>
</reference>
<organism evidence="10 11">
    <name type="scientific">Tetradesmus obliquus</name>
    <name type="common">Green alga</name>
    <name type="synonym">Acutodesmus obliquus</name>
    <dbReference type="NCBI Taxonomy" id="3088"/>
    <lineage>
        <taxon>Eukaryota</taxon>
        <taxon>Viridiplantae</taxon>
        <taxon>Chlorophyta</taxon>
        <taxon>core chlorophytes</taxon>
        <taxon>Chlorophyceae</taxon>
        <taxon>CS clade</taxon>
        <taxon>Sphaeropleales</taxon>
        <taxon>Scenedesmaceae</taxon>
        <taxon>Tetradesmus</taxon>
    </lineage>
</organism>
<dbReference type="SUPFAM" id="SSF57850">
    <property type="entry name" value="RING/U-box"/>
    <property type="match status" value="1"/>
</dbReference>
<dbReference type="SMART" id="SM00184">
    <property type="entry name" value="RING"/>
    <property type="match status" value="1"/>
</dbReference>
<dbReference type="GO" id="GO:0008270">
    <property type="term" value="F:zinc ion binding"/>
    <property type="evidence" value="ECO:0007669"/>
    <property type="project" value="UniProtKB-KW"/>
</dbReference>
<feature type="compositionally biased region" description="Low complexity" evidence="7">
    <location>
        <begin position="487"/>
        <end position="499"/>
    </location>
</feature>
<keyword evidence="11" id="KW-1185">Reference proteome</keyword>
<dbReference type="InterPro" id="IPR000253">
    <property type="entry name" value="FHA_dom"/>
</dbReference>